<evidence type="ECO:0000256" key="1">
    <source>
        <dbReference type="ARBA" id="ARBA00023125"/>
    </source>
</evidence>
<evidence type="ECO:0000259" key="2">
    <source>
        <dbReference type="PROSITE" id="PS50943"/>
    </source>
</evidence>
<dbReference type="InterPro" id="IPR010982">
    <property type="entry name" value="Lambda_DNA-bd_dom_sf"/>
</dbReference>
<protein>
    <recommendedName>
        <fullName evidence="2">HTH cro/C1-type domain-containing protein</fullName>
    </recommendedName>
</protein>
<dbReference type="Gene3D" id="1.10.260.40">
    <property type="entry name" value="lambda repressor-like DNA-binding domains"/>
    <property type="match status" value="1"/>
</dbReference>
<dbReference type="Pfam" id="PF01381">
    <property type="entry name" value="HTH_3"/>
    <property type="match status" value="1"/>
</dbReference>
<dbReference type="EMBL" id="CP117523">
    <property type="protein sequence ID" value="WWD83364.1"/>
    <property type="molecule type" value="Genomic_DNA"/>
</dbReference>
<dbReference type="SMART" id="SM00530">
    <property type="entry name" value="HTH_XRE"/>
    <property type="match status" value="1"/>
</dbReference>
<dbReference type="Proteomes" id="UP001348492">
    <property type="component" value="Chromosome"/>
</dbReference>
<dbReference type="PANTHER" id="PTHR46558:SF11">
    <property type="entry name" value="HTH-TYPE TRANSCRIPTIONAL REGULATOR XRE"/>
    <property type="match status" value="1"/>
</dbReference>
<reference evidence="3 4" key="1">
    <citation type="journal article" date="2023" name="PLoS ONE">
        <title>Genome-based metabolic and phylogenomic analysis of three Terrisporobacter species.</title>
        <authorList>
            <person name="Boer T."/>
            <person name="Bengelsdorf F.R."/>
            <person name="Bomeke M."/>
            <person name="Daniel R."/>
            <person name="Poehlein A."/>
        </authorList>
    </citation>
    <scope>NUCLEOTIDE SEQUENCE [LARGE SCALE GENOMIC DNA]</scope>
    <source>
        <strain evidence="3 4">DSM 1288</strain>
    </source>
</reference>
<proteinExistence type="predicted"/>
<evidence type="ECO:0000313" key="4">
    <source>
        <dbReference type="Proteomes" id="UP001348492"/>
    </source>
</evidence>
<keyword evidence="1" id="KW-0238">DNA-binding</keyword>
<dbReference type="InterPro" id="IPR001387">
    <property type="entry name" value="Cro/C1-type_HTH"/>
</dbReference>
<gene>
    <name evidence="3" type="ORF">TEGL_17730</name>
</gene>
<name>A0ABZ2EUC5_9FIRM</name>
<accession>A0ABZ2EUC5</accession>
<dbReference type="SUPFAM" id="SSF47413">
    <property type="entry name" value="lambda repressor-like DNA-binding domains"/>
    <property type="match status" value="1"/>
</dbReference>
<dbReference type="PANTHER" id="PTHR46558">
    <property type="entry name" value="TRACRIPTIONAL REGULATORY PROTEIN-RELATED-RELATED"/>
    <property type="match status" value="1"/>
</dbReference>
<dbReference type="CDD" id="cd00093">
    <property type="entry name" value="HTH_XRE"/>
    <property type="match status" value="1"/>
</dbReference>
<sequence length="347" mass="40323">MKINDIIKLKRKEMDLTQEQIAEYLGVTTPAVNKWEKGNSYPDITILPALARLLRVDLNTLLSFKDELTDKEIGKFTNDLAAIIDEKGYDDGFQLGIDKIYNYPNCYKLIFSVASVLQGALFMYGVKDKYKYETEIEKLFERVANCDNPELCNHAKSLLIFRYIEREDYDSAQKLIDTLPNISINKNEIQSKLYIKQGKISEASEIIEQNLLRMANEIQTSLISMLDIALKESRHEYAAIYADKIQQTVEIYELWDYNKYIGHFQLAIETKDKKRSMDTLKVILPSIKKQWMINQSPLYRHIKSKSVDSKMGIMMLDSIIRELETSEEADFLKSDPEFIELLNAYKD</sequence>
<keyword evidence="4" id="KW-1185">Reference proteome</keyword>
<dbReference type="RefSeq" id="WP_018591210.1">
    <property type="nucleotide sequence ID" value="NZ_CP117523.1"/>
</dbReference>
<feature type="domain" description="HTH cro/C1-type" evidence="2">
    <location>
        <begin position="7"/>
        <end position="61"/>
    </location>
</feature>
<evidence type="ECO:0000313" key="3">
    <source>
        <dbReference type="EMBL" id="WWD83364.1"/>
    </source>
</evidence>
<dbReference type="PROSITE" id="PS50943">
    <property type="entry name" value="HTH_CROC1"/>
    <property type="match status" value="1"/>
</dbReference>
<organism evidence="3 4">
    <name type="scientific">Terrisporobacter glycolicus ATCC 14880 = DSM 1288</name>
    <dbReference type="NCBI Taxonomy" id="1121315"/>
    <lineage>
        <taxon>Bacteria</taxon>
        <taxon>Bacillati</taxon>
        <taxon>Bacillota</taxon>
        <taxon>Clostridia</taxon>
        <taxon>Peptostreptococcales</taxon>
        <taxon>Peptostreptococcaceae</taxon>
        <taxon>Terrisporobacter</taxon>
    </lineage>
</organism>